<sequence length="142" mass="15886">MRKFILLLSLSLFSAFLFGCQSEDSTAAGVVKAHGGELQPPKEITKIIISKSKGASPTIFKEDKDIQTFQSVISSAVKENGIVNMANPEFYFDVIYTDDNKQSYHLWLGEKGQQSTLMKTDDTHSIYTVSEKMTNKLIEIIE</sequence>
<dbReference type="Pfam" id="PF26353">
    <property type="entry name" value="YhfM"/>
    <property type="match status" value="1"/>
</dbReference>
<reference evidence="3 4" key="1">
    <citation type="submission" date="2017-07" db="EMBL/GenBank/DDBJ databases">
        <title>Fictibacillus sp. nov. GDSW-R2A3 Genome sequencing and assembly.</title>
        <authorList>
            <person name="Mayilraj S."/>
        </authorList>
    </citation>
    <scope>NUCLEOTIDE SEQUENCE [LARGE SCALE GENOMIC DNA]</scope>
    <source>
        <strain evidence="3 4">GDSW-R2A3</strain>
    </source>
</reference>
<dbReference type="RefSeq" id="WP_094252557.1">
    <property type="nucleotide sequence ID" value="NZ_JBHLXL010000001.1"/>
</dbReference>
<protein>
    <recommendedName>
        <fullName evidence="2">YhfM-like domain-containing protein</fullName>
    </recommendedName>
</protein>
<evidence type="ECO:0000313" key="4">
    <source>
        <dbReference type="Proteomes" id="UP000215059"/>
    </source>
</evidence>
<accession>A0A235F7M9</accession>
<evidence type="ECO:0000313" key="3">
    <source>
        <dbReference type="EMBL" id="OYD57209.1"/>
    </source>
</evidence>
<dbReference type="PROSITE" id="PS51257">
    <property type="entry name" value="PROKAR_LIPOPROTEIN"/>
    <property type="match status" value="1"/>
</dbReference>
<evidence type="ECO:0000259" key="2">
    <source>
        <dbReference type="Pfam" id="PF26353"/>
    </source>
</evidence>
<evidence type="ECO:0000256" key="1">
    <source>
        <dbReference type="SAM" id="SignalP"/>
    </source>
</evidence>
<feature type="chain" id="PRO_5039669887" description="YhfM-like domain-containing protein" evidence="1">
    <location>
        <begin position="20"/>
        <end position="142"/>
    </location>
</feature>
<organism evidence="3 4">
    <name type="scientific">Fictibacillus aquaticus</name>
    <dbReference type="NCBI Taxonomy" id="2021314"/>
    <lineage>
        <taxon>Bacteria</taxon>
        <taxon>Bacillati</taxon>
        <taxon>Bacillota</taxon>
        <taxon>Bacilli</taxon>
        <taxon>Bacillales</taxon>
        <taxon>Fictibacillaceae</taxon>
        <taxon>Fictibacillus</taxon>
    </lineage>
</organism>
<feature type="domain" description="YhfM-like" evidence="2">
    <location>
        <begin position="42"/>
        <end position="141"/>
    </location>
</feature>
<keyword evidence="1" id="KW-0732">Signal</keyword>
<dbReference type="Proteomes" id="UP000215059">
    <property type="component" value="Unassembled WGS sequence"/>
</dbReference>
<keyword evidence="4" id="KW-1185">Reference proteome</keyword>
<proteinExistence type="predicted"/>
<dbReference type="EMBL" id="NOII01000003">
    <property type="protein sequence ID" value="OYD57209.1"/>
    <property type="molecule type" value="Genomic_DNA"/>
</dbReference>
<dbReference type="InterPro" id="IPR058780">
    <property type="entry name" value="YhfM-like_dom"/>
</dbReference>
<dbReference type="OrthoDB" id="2738838at2"/>
<name>A0A235F7M9_9BACL</name>
<feature type="signal peptide" evidence="1">
    <location>
        <begin position="1"/>
        <end position="19"/>
    </location>
</feature>
<comment type="caution">
    <text evidence="3">The sequence shown here is derived from an EMBL/GenBank/DDBJ whole genome shotgun (WGS) entry which is preliminary data.</text>
</comment>
<dbReference type="AlphaFoldDB" id="A0A235F7M9"/>
<gene>
    <name evidence="3" type="ORF">CGZ90_10990</name>
</gene>